<dbReference type="SUPFAM" id="SSF141322">
    <property type="entry name" value="NfeD domain-like"/>
    <property type="match status" value="1"/>
</dbReference>
<gene>
    <name evidence="7" type="ORF">FC770_07920</name>
</gene>
<evidence type="ECO:0000256" key="3">
    <source>
        <dbReference type="ARBA" id="ARBA00022989"/>
    </source>
</evidence>
<comment type="subcellular location">
    <subcellularLocation>
        <location evidence="1">Membrane</location>
        <topology evidence="1">Multi-pass membrane protein</topology>
    </subcellularLocation>
</comment>
<proteinExistence type="predicted"/>
<keyword evidence="8" id="KW-1185">Reference proteome</keyword>
<dbReference type="OrthoDB" id="9792945at2"/>
<feature type="transmembrane region" description="Helical" evidence="5">
    <location>
        <begin position="12"/>
        <end position="39"/>
    </location>
</feature>
<evidence type="ECO:0000256" key="4">
    <source>
        <dbReference type="ARBA" id="ARBA00023136"/>
    </source>
</evidence>
<evidence type="ECO:0000313" key="7">
    <source>
        <dbReference type="EMBL" id="TKI62322.1"/>
    </source>
</evidence>
<feature type="transmembrane region" description="Helical" evidence="5">
    <location>
        <begin position="45"/>
        <end position="69"/>
    </location>
</feature>
<dbReference type="Pfam" id="PF01957">
    <property type="entry name" value="NfeD"/>
    <property type="match status" value="1"/>
</dbReference>
<reference evidence="7 8" key="1">
    <citation type="submission" date="2019-04" db="EMBL/GenBank/DDBJ databases">
        <authorList>
            <person name="Dong K."/>
        </authorList>
    </citation>
    <scope>NUCLEOTIDE SEQUENCE [LARGE SCALE GENOMIC DNA]</scope>
    <source>
        <strain evidence="8">dk3543</strain>
    </source>
</reference>
<evidence type="ECO:0000313" key="8">
    <source>
        <dbReference type="Proteomes" id="UP000307808"/>
    </source>
</evidence>
<dbReference type="InterPro" id="IPR002810">
    <property type="entry name" value="NfeD-like_C"/>
</dbReference>
<dbReference type="InterPro" id="IPR012340">
    <property type="entry name" value="NA-bd_OB-fold"/>
</dbReference>
<protein>
    <submittedName>
        <fullName evidence="7">NfeD family protein</fullName>
    </submittedName>
</protein>
<keyword evidence="4 5" id="KW-0472">Membrane</keyword>
<organism evidence="7 8">
    <name type="scientific">Nocardioides jishulii</name>
    <dbReference type="NCBI Taxonomy" id="2575440"/>
    <lineage>
        <taxon>Bacteria</taxon>
        <taxon>Bacillati</taxon>
        <taxon>Actinomycetota</taxon>
        <taxon>Actinomycetes</taxon>
        <taxon>Propionibacteriales</taxon>
        <taxon>Nocardioidaceae</taxon>
        <taxon>Nocardioides</taxon>
    </lineage>
</organism>
<dbReference type="AlphaFoldDB" id="A0A4U2YNV1"/>
<dbReference type="PANTHER" id="PTHR33507:SF3">
    <property type="entry name" value="INNER MEMBRANE PROTEIN YBBJ"/>
    <property type="match status" value="1"/>
</dbReference>
<dbReference type="EMBL" id="SZPY01000002">
    <property type="protein sequence ID" value="TKI62322.1"/>
    <property type="molecule type" value="Genomic_DNA"/>
</dbReference>
<dbReference type="Gene3D" id="2.40.50.140">
    <property type="entry name" value="Nucleic acid-binding proteins"/>
    <property type="match status" value="1"/>
</dbReference>
<evidence type="ECO:0000259" key="6">
    <source>
        <dbReference type="Pfam" id="PF01957"/>
    </source>
</evidence>
<dbReference type="PANTHER" id="PTHR33507">
    <property type="entry name" value="INNER MEMBRANE PROTEIN YBBJ"/>
    <property type="match status" value="1"/>
</dbReference>
<feature type="domain" description="NfeD-like C-terminal" evidence="6">
    <location>
        <begin position="89"/>
        <end position="147"/>
    </location>
</feature>
<dbReference type="InterPro" id="IPR052165">
    <property type="entry name" value="Membrane_assoc_protease"/>
</dbReference>
<keyword evidence="2 5" id="KW-0812">Transmembrane</keyword>
<dbReference type="Proteomes" id="UP000307808">
    <property type="component" value="Unassembled WGS sequence"/>
</dbReference>
<keyword evidence="3 5" id="KW-1133">Transmembrane helix</keyword>
<sequence>MDWFRDHLWETWLGVAVVLGVLEMFSLDLILIMLALGALVGMTAALLGVPVILQVLLAAAAALAALTLARPSIARRMHGGPELSLGHGKLVGQRGVVTEVITADSAGRIKLAGEIWSAVPLDETVTIEPGEPVEVIEIRGATAVVYPIATPGF</sequence>
<accession>A0A4U2YNV1</accession>
<evidence type="ECO:0000256" key="5">
    <source>
        <dbReference type="SAM" id="Phobius"/>
    </source>
</evidence>
<evidence type="ECO:0000256" key="2">
    <source>
        <dbReference type="ARBA" id="ARBA00022692"/>
    </source>
</evidence>
<dbReference type="GO" id="GO:0005886">
    <property type="term" value="C:plasma membrane"/>
    <property type="evidence" value="ECO:0007669"/>
    <property type="project" value="TreeGrafter"/>
</dbReference>
<comment type="caution">
    <text evidence="7">The sequence shown here is derived from an EMBL/GenBank/DDBJ whole genome shotgun (WGS) entry which is preliminary data.</text>
</comment>
<dbReference type="RefSeq" id="WP_137065591.1">
    <property type="nucleotide sequence ID" value="NZ_CP040748.1"/>
</dbReference>
<evidence type="ECO:0000256" key="1">
    <source>
        <dbReference type="ARBA" id="ARBA00004141"/>
    </source>
</evidence>
<name>A0A4U2YNV1_9ACTN</name>